<protein>
    <submittedName>
        <fullName evidence="1">DUF4251 domain-containing protein</fullName>
    </submittedName>
</protein>
<accession>A0ABS8EPZ6</accession>
<name>A0ABS8EPZ6_9FLAO</name>
<evidence type="ECO:0000313" key="2">
    <source>
        <dbReference type="Proteomes" id="UP000778797"/>
    </source>
</evidence>
<dbReference type="RefSeq" id="WP_227477569.1">
    <property type="nucleotide sequence ID" value="NZ_JAFMPT010000015.1"/>
</dbReference>
<dbReference type="EMBL" id="JAFMPT010000015">
    <property type="protein sequence ID" value="MCC1485076.1"/>
    <property type="molecule type" value="Genomic_DNA"/>
</dbReference>
<dbReference type="Proteomes" id="UP000778797">
    <property type="component" value="Unassembled WGS sequence"/>
</dbReference>
<dbReference type="InterPro" id="IPR025347">
    <property type="entry name" value="DUF4251"/>
</dbReference>
<comment type="caution">
    <text evidence="1">The sequence shown here is derived from an EMBL/GenBank/DDBJ whole genome shotgun (WGS) entry which is preliminary data.</text>
</comment>
<evidence type="ECO:0000313" key="1">
    <source>
        <dbReference type="EMBL" id="MCC1485076.1"/>
    </source>
</evidence>
<dbReference type="Gene3D" id="2.40.128.410">
    <property type="match status" value="1"/>
</dbReference>
<reference evidence="1" key="1">
    <citation type="submission" date="2021-03" db="EMBL/GenBank/DDBJ databases">
        <authorList>
            <person name="Ping X."/>
        </authorList>
    </citation>
    <scope>NUCLEOTIDE SEQUENCE</scope>
    <source>
        <strain evidence="1">E313</strain>
    </source>
</reference>
<reference evidence="1" key="2">
    <citation type="submission" date="2021-10" db="EMBL/GenBank/DDBJ databases">
        <title>Genome of Winogradskyella sp. E313.</title>
        <authorList>
            <person name="Zhou Y."/>
        </authorList>
    </citation>
    <scope>NUCLEOTIDE SEQUENCE</scope>
    <source>
        <strain evidence="1">E313</strain>
    </source>
</reference>
<organism evidence="1 2">
    <name type="scientific">Winogradskyella immobilis</name>
    <dbReference type="NCBI Taxonomy" id="2816852"/>
    <lineage>
        <taxon>Bacteria</taxon>
        <taxon>Pseudomonadati</taxon>
        <taxon>Bacteroidota</taxon>
        <taxon>Flavobacteriia</taxon>
        <taxon>Flavobacteriales</taxon>
        <taxon>Flavobacteriaceae</taxon>
        <taxon>Winogradskyella</taxon>
    </lineage>
</organism>
<dbReference type="Pfam" id="PF14059">
    <property type="entry name" value="DUF4251"/>
    <property type="match status" value="1"/>
</dbReference>
<proteinExistence type="predicted"/>
<gene>
    <name evidence="1" type="ORF">J1C55_10785</name>
</gene>
<keyword evidence="2" id="KW-1185">Reference proteome</keyword>
<sequence length="192" mass="22025">MKKYILVLVGIMFSLNLVVSQTRAEKKALKKETLKANYNKTKQLVESNKFEFEANWAFPLSGDITRLNLSSGSTPFTGNRVDLSGNSNFVKLNVKDAKVFLPYFGRVFRVTANSRTSRGLEFEGTIEKYKVEYNDAKHRVEIKFTSKDKEDQLRYHFVITASGRATLNVNSNNRQAIRYEGKIRPLEEKIKS</sequence>